<name>A0ABY6BEZ5_9GAMM</name>
<organism evidence="3 4">
    <name type="scientific">Tahibacter amnicola</name>
    <dbReference type="NCBI Taxonomy" id="2976241"/>
    <lineage>
        <taxon>Bacteria</taxon>
        <taxon>Pseudomonadati</taxon>
        <taxon>Pseudomonadota</taxon>
        <taxon>Gammaproteobacteria</taxon>
        <taxon>Lysobacterales</taxon>
        <taxon>Rhodanobacteraceae</taxon>
        <taxon>Tahibacter</taxon>
    </lineage>
</organism>
<dbReference type="Gene3D" id="3.40.50.620">
    <property type="entry name" value="HUPs"/>
    <property type="match status" value="1"/>
</dbReference>
<accession>A0ABY6BEZ5</accession>
<gene>
    <name evidence="3" type="ORF">N4264_17120</name>
</gene>
<proteinExistence type="inferred from homology"/>
<dbReference type="Pfam" id="PF00582">
    <property type="entry name" value="Usp"/>
    <property type="match status" value="1"/>
</dbReference>
<keyword evidence="4" id="KW-1185">Reference proteome</keyword>
<evidence type="ECO:0000313" key="4">
    <source>
        <dbReference type="Proteomes" id="UP001064632"/>
    </source>
</evidence>
<dbReference type="InterPro" id="IPR006015">
    <property type="entry name" value="Universal_stress_UspA"/>
</dbReference>
<dbReference type="SUPFAM" id="SSF52402">
    <property type="entry name" value="Adenine nucleotide alpha hydrolases-like"/>
    <property type="match status" value="1"/>
</dbReference>
<dbReference type="PANTHER" id="PTHR31964">
    <property type="entry name" value="ADENINE NUCLEOTIDE ALPHA HYDROLASES-LIKE SUPERFAMILY PROTEIN"/>
    <property type="match status" value="1"/>
</dbReference>
<comment type="similarity">
    <text evidence="1">Belongs to the universal stress protein A family.</text>
</comment>
<dbReference type="Proteomes" id="UP001064632">
    <property type="component" value="Chromosome"/>
</dbReference>
<evidence type="ECO:0000313" key="3">
    <source>
        <dbReference type="EMBL" id="UXI66462.1"/>
    </source>
</evidence>
<feature type="domain" description="UspA" evidence="2">
    <location>
        <begin position="2"/>
        <end position="139"/>
    </location>
</feature>
<protein>
    <submittedName>
        <fullName evidence="3">Universal stress protein</fullName>
    </submittedName>
</protein>
<evidence type="ECO:0000256" key="1">
    <source>
        <dbReference type="ARBA" id="ARBA00008791"/>
    </source>
</evidence>
<dbReference type="InterPro" id="IPR014729">
    <property type="entry name" value="Rossmann-like_a/b/a_fold"/>
</dbReference>
<dbReference type="PANTHER" id="PTHR31964:SF113">
    <property type="entry name" value="USPA DOMAIN-CONTAINING PROTEIN"/>
    <property type="match status" value="1"/>
</dbReference>
<dbReference type="EMBL" id="CP104694">
    <property type="protein sequence ID" value="UXI66462.1"/>
    <property type="molecule type" value="Genomic_DNA"/>
</dbReference>
<dbReference type="PRINTS" id="PR01438">
    <property type="entry name" value="UNVRSLSTRESS"/>
</dbReference>
<dbReference type="RefSeq" id="WP_261693446.1">
    <property type="nucleotide sequence ID" value="NZ_CP104694.1"/>
</dbReference>
<evidence type="ECO:0000259" key="2">
    <source>
        <dbReference type="Pfam" id="PF00582"/>
    </source>
</evidence>
<dbReference type="InterPro" id="IPR006016">
    <property type="entry name" value="UspA"/>
</dbReference>
<dbReference type="CDD" id="cd00293">
    <property type="entry name" value="USP-like"/>
    <property type="match status" value="1"/>
</dbReference>
<reference evidence="3" key="1">
    <citation type="submission" date="2022-09" db="EMBL/GenBank/DDBJ databases">
        <title>Tahibacter sp. nov., isolated from a fresh water.</title>
        <authorList>
            <person name="Baek J.H."/>
            <person name="Lee J.K."/>
            <person name="Kim J.M."/>
            <person name="Jeon C.O."/>
        </authorList>
    </citation>
    <scope>NUCLEOTIDE SEQUENCE</scope>
    <source>
        <strain evidence="3">W38</strain>
    </source>
</reference>
<sequence length="139" mass="15012">MKLLLAVDGSEHSKRAVKYVLSHWRDDPAAAITVLNVDPPLMRRVANALGREDIDRYHADNAEAALRYARTSFKRAGIAIDHKAVVGDPAAVITRTATQGKYDLVVMGSHGRGVFGNLLLGSVVTKVLSGCQVPVLIVR</sequence>